<organism evidence="1 2">
    <name type="scientific">Natranaerobius trueperi</name>
    <dbReference type="NCBI Taxonomy" id="759412"/>
    <lineage>
        <taxon>Bacteria</taxon>
        <taxon>Bacillati</taxon>
        <taxon>Bacillota</taxon>
        <taxon>Clostridia</taxon>
        <taxon>Natranaerobiales</taxon>
        <taxon>Natranaerobiaceae</taxon>
        <taxon>Natranaerobius</taxon>
    </lineage>
</organism>
<evidence type="ECO:0000313" key="2">
    <source>
        <dbReference type="Proteomes" id="UP000214588"/>
    </source>
</evidence>
<reference evidence="1 2" key="1">
    <citation type="submission" date="2017-06" db="EMBL/GenBank/DDBJ databases">
        <title>Draft Genome Sequence of Natranaerobius trueperi halophilic, alkalithermophilic bacteria from soda lakes.</title>
        <authorList>
            <person name="Zhao B."/>
        </authorList>
    </citation>
    <scope>NUCLEOTIDE SEQUENCE [LARGE SCALE GENOMIC DNA]</scope>
    <source>
        <strain evidence="1 2">DSM 18760</strain>
    </source>
</reference>
<keyword evidence="2" id="KW-1185">Reference proteome</keyword>
<name>A0A226BV73_9FIRM</name>
<dbReference type="Proteomes" id="UP000214588">
    <property type="component" value="Unassembled WGS sequence"/>
</dbReference>
<sequence length="44" mass="5290">EGKQHHEAVRTLANIWVRILFAMWVNKEPYNESKFIKAREKHIA</sequence>
<gene>
    <name evidence="1" type="ORF">CDO51_11715</name>
</gene>
<protein>
    <submittedName>
        <fullName evidence="1">IS110 family transposase</fullName>
    </submittedName>
</protein>
<accession>A0A226BV73</accession>
<dbReference type="AlphaFoldDB" id="A0A226BV73"/>
<evidence type="ECO:0000313" key="1">
    <source>
        <dbReference type="EMBL" id="OWZ82893.1"/>
    </source>
</evidence>
<proteinExistence type="predicted"/>
<comment type="caution">
    <text evidence="1">The sequence shown here is derived from an EMBL/GenBank/DDBJ whole genome shotgun (WGS) entry which is preliminary data.</text>
</comment>
<dbReference type="EMBL" id="NIQC01000035">
    <property type="protein sequence ID" value="OWZ82893.1"/>
    <property type="molecule type" value="Genomic_DNA"/>
</dbReference>
<feature type="non-terminal residue" evidence="1">
    <location>
        <position position="1"/>
    </location>
</feature>